<feature type="transmembrane region" description="Helical" evidence="6">
    <location>
        <begin position="311"/>
        <end position="329"/>
    </location>
</feature>
<proteinExistence type="predicted"/>
<evidence type="ECO:0008006" key="11">
    <source>
        <dbReference type="Google" id="ProtNLM"/>
    </source>
</evidence>
<dbReference type="EMBL" id="MLAW01000017">
    <property type="protein sequence ID" value="OJJ25428.1"/>
    <property type="molecule type" value="Genomic_DNA"/>
</dbReference>
<evidence type="ECO:0000256" key="3">
    <source>
        <dbReference type="ARBA" id="ARBA00022692"/>
    </source>
</evidence>
<feature type="domain" description="ComEC/Rec2-related protein" evidence="7">
    <location>
        <begin position="217"/>
        <end position="475"/>
    </location>
</feature>
<dbReference type="InterPro" id="IPR025405">
    <property type="entry name" value="DUF4131"/>
</dbReference>
<keyword evidence="4 6" id="KW-1133">Transmembrane helix</keyword>
<feature type="domain" description="DUF4131" evidence="8">
    <location>
        <begin position="27"/>
        <end position="177"/>
    </location>
</feature>
<evidence type="ECO:0000256" key="5">
    <source>
        <dbReference type="ARBA" id="ARBA00023136"/>
    </source>
</evidence>
<reference evidence="9" key="1">
    <citation type="submission" date="2016-10" db="EMBL/GenBank/DDBJ databases">
        <title>CRISPR-Cas defence system in Roseofilum reptotaenium: evidence of a bacteriophage-cyanobacterium arms race in the coral black band disease.</title>
        <authorList>
            <person name="Buerger P."/>
            <person name="Wood-Charlson E.M."/>
            <person name="Weynberg K.D."/>
            <person name="Willis B."/>
            <person name="Van Oppen M.J."/>
        </authorList>
    </citation>
    <scope>NUCLEOTIDE SEQUENCE [LARGE SCALE GENOMIC DNA]</scope>
    <source>
        <strain evidence="9">AO1-A</strain>
    </source>
</reference>
<feature type="transmembrane region" description="Helical" evidence="6">
    <location>
        <begin position="454"/>
        <end position="475"/>
    </location>
</feature>
<evidence type="ECO:0000256" key="1">
    <source>
        <dbReference type="ARBA" id="ARBA00004651"/>
    </source>
</evidence>
<evidence type="ECO:0000256" key="4">
    <source>
        <dbReference type="ARBA" id="ARBA00022989"/>
    </source>
</evidence>
<keyword evidence="3 6" id="KW-0812">Transmembrane</keyword>
<name>A0A1L9QRX4_9CYAN</name>
<dbReference type="PANTHER" id="PTHR30619">
    <property type="entry name" value="DNA INTERNALIZATION/COMPETENCE PROTEIN COMEC/REC2"/>
    <property type="match status" value="1"/>
</dbReference>
<dbReference type="PANTHER" id="PTHR30619:SF1">
    <property type="entry name" value="RECOMBINATION PROTEIN 2"/>
    <property type="match status" value="1"/>
</dbReference>
<dbReference type="InterPro" id="IPR004477">
    <property type="entry name" value="ComEC_N"/>
</dbReference>
<dbReference type="Proteomes" id="UP000183940">
    <property type="component" value="Unassembled WGS sequence"/>
</dbReference>
<evidence type="ECO:0000259" key="8">
    <source>
        <dbReference type="Pfam" id="PF13567"/>
    </source>
</evidence>
<protein>
    <recommendedName>
        <fullName evidence="11">Competence protein</fullName>
    </recommendedName>
</protein>
<dbReference type="GO" id="GO:0005886">
    <property type="term" value="C:plasma membrane"/>
    <property type="evidence" value="ECO:0007669"/>
    <property type="project" value="UniProtKB-SubCell"/>
</dbReference>
<comment type="subcellular location">
    <subcellularLocation>
        <location evidence="1">Cell membrane</location>
        <topology evidence="1">Multi-pass membrane protein</topology>
    </subcellularLocation>
</comment>
<keyword evidence="5 6" id="KW-0472">Membrane</keyword>
<evidence type="ECO:0000259" key="7">
    <source>
        <dbReference type="Pfam" id="PF03772"/>
    </source>
</evidence>
<comment type="caution">
    <text evidence="9">The sequence shown here is derived from an EMBL/GenBank/DDBJ whole genome shotgun (WGS) entry which is preliminary data.</text>
</comment>
<feature type="transmembrane region" description="Helical" evidence="6">
    <location>
        <begin position="360"/>
        <end position="378"/>
    </location>
</feature>
<dbReference type="AlphaFoldDB" id="A0A1L9QRX4"/>
<keyword evidence="2" id="KW-1003">Cell membrane</keyword>
<sequence>MSRTSGVLLCLAYIVGLLLVPVPGGNYAMLVLGAIAALTLPRYWRMGPKSGIWLLVGIVGFLASFYFHVRTPQPPGIDLSAWMGQPVMVQGKVLSEPRLTRSHRIQFKLNISQIEDQPVQINAYTTAPLLQATGLHPGYQVEVRGRLYEPQPASIPGGFNFRHYLARQGMFIGLSAETLKFESNQASWGLWWMRQRIVRSLVQGLDVPQGVVISSMVLGRRAVDLPFDIRDKFIQVGLAHVLAASGFHVSLLLGLVLTLTQELSKRIQFRAGVTILILYSALTGFAPSVLRASLMGFGVVLGKLLDRRVNILGSLLLTGTLLLLVNPLWIQDLGFQLSFLATLGLVMTVPVLMEMLDYMPPAIASGLAVPISAFLWTFPLQLYHFGVLPPYGTLVNLVTLLLVIVLTLGGMVSACVALIWPFLGSLVSSVLYYPTVAFLAIIEGFTELPGNSVAVGKISVVQLLVLYGVFGLFWLKDRIGIKGKKMLLGMGISLAIAVVVIPLWYSQQYRSQVTVFATRPPTVAIQNRGKVVLVNTPDFGVAQYTLIPFFQSQGVNQLDAGIMLTRQERAIQGWLKILDTLPIRRFYQIGDPTTQVEQKIEEEVNTYQVLQVNQGLKWKTLSIKGLSLDPQVLEFQLENQRWLVLKGSGFTENFCEVQSWCSSQGHETVLIWSGRGLAGEVIEKIQPKVAISLSEDLDPAILSALTAINTQVFLTGRDRAIQWNSQRGFSTTSDSQSQNDVAF</sequence>
<dbReference type="Pfam" id="PF03772">
    <property type="entry name" value="Competence"/>
    <property type="match status" value="1"/>
</dbReference>
<evidence type="ECO:0000256" key="2">
    <source>
        <dbReference type="ARBA" id="ARBA00022475"/>
    </source>
</evidence>
<feature type="transmembrane region" description="Helical" evidence="6">
    <location>
        <begin position="335"/>
        <end position="353"/>
    </location>
</feature>
<evidence type="ECO:0000313" key="9">
    <source>
        <dbReference type="EMBL" id="OJJ25428.1"/>
    </source>
</evidence>
<dbReference type="InterPro" id="IPR052159">
    <property type="entry name" value="Competence_DNA_uptake"/>
</dbReference>
<accession>A0A1L9QRX4</accession>
<feature type="transmembrane region" description="Helical" evidence="6">
    <location>
        <begin position="487"/>
        <end position="505"/>
    </location>
</feature>
<feature type="transmembrane region" description="Helical" evidence="6">
    <location>
        <begin position="236"/>
        <end position="257"/>
    </location>
</feature>
<feature type="transmembrane region" description="Helical" evidence="6">
    <location>
        <begin position="52"/>
        <end position="69"/>
    </location>
</feature>
<dbReference type="STRING" id="1925591.BI308_11590"/>
<gene>
    <name evidence="9" type="ORF">BI308_11590</name>
</gene>
<keyword evidence="10" id="KW-1185">Reference proteome</keyword>
<feature type="transmembrane region" description="Helical" evidence="6">
    <location>
        <begin position="269"/>
        <end position="290"/>
    </location>
</feature>
<dbReference type="Pfam" id="PF13567">
    <property type="entry name" value="DUF4131"/>
    <property type="match status" value="1"/>
</dbReference>
<dbReference type="NCBIfam" id="TIGR00360">
    <property type="entry name" value="ComEC_N-term"/>
    <property type="match status" value="1"/>
</dbReference>
<evidence type="ECO:0000313" key="10">
    <source>
        <dbReference type="Proteomes" id="UP000183940"/>
    </source>
</evidence>
<feature type="transmembrane region" description="Helical" evidence="6">
    <location>
        <begin position="398"/>
        <end position="423"/>
    </location>
</feature>
<organism evidence="9 10">
    <name type="scientific">Roseofilum reptotaenium AO1-A</name>
    <dbReference type="NCBI Taxonomy" id="1925591"/>
    <lineage>
        <taxon>Bacteria</taxon>
        <taxon>Bacillati</taxon>
        <taxon>Cyanobacteriota</taxon>
        <taxon>Cyanophyceae</taxon>
        <taxon>Desertifilales</taxon>
        <taxon>Desertifilaceae</taxon>
        <taxon>Roseofilum</taxon>
    </lineage>
</organism>
<evidence type="ECO:0000256" key="6">
    <source>
        <dbReference type="SAM" id="Phobius"/>
    </source>
</evidence>